<evidence type="ECO:0000256" key="5">
    <source>
        <dbReference type="ARBA" id="ARBA00022692"/>
    </source>
</evidence>
<dbReference type="InterPro" id="IPR020846">
    <property type="entry name" value="MFS_dom"/>
</dbReference>
<feature type="transmembrane region" description="Helical" evidence="8">
    <location>
        <begin position="279"/>
        <end position="300"/>
    </location>
</feature>
<evidence type="ECO:0000256" key="8">
    <source>
        <dbReference type="RuleBase" id="RU365088"/>
    </source>
</evidence>
<keyword evidence="4" id="KW-1003">Cell membrane</keyword>
<feature type="transmembrane region" description="Helical" evidence="8">
    <location>
        <begin position="164"/>
        <end position="183"/>
    </location>
</feature>
<feature type="domain" description="Major facilitator superfamily (MFS) profile" evidence="9">
    <location>
        <begin position="9"/>
        <end position="394"/>
    </location>
</feature>
<evidence type="ECO:0000313" key="10">
    <source>
        <dbReference type="EMBL" id="VVZ94169.1"/>
    </source>
</evidence>
<dbReference type="Pfam" id="PF07690">
    <property type="entry name" value="MFS_1"/>
    <property type="match status" value="1"/>
</dbReference>
<dbReference type="GO" id="GO:1990961">
    <property type="term" value="P:xenobiotic detoxification by transmembrane export across the plasma membrane"/>
    <property type="evidence" value="ECO:0007669"/>
    <property type="project" value="InterPro"/>
</dbReference>
<comment type="similarity">
    <text evidence="2 8">Belongs to the major facilitator superfamily. Bcr/CmlA family.</text>
</comment>
<name>A0A5K1I8S5_9GAMM</name>
<dbReference type="InterPro" id="IPR036259">
    <property type="entry name" value="MFS_trans_sf"/>
</dbReference>
<evidence type="ECO:0000256" key="7">
    <source>
        <dbReference type="ARBA" id="ARBA00023136"/>
    </source>
</evidence>
<evidence type="ECO:0000256" key="6">
    <source>
        <dbReference type="ARBA" id="ARBA00022989"/>
    </source>
</evidence>
<keyword evidence="6 8" id="KW-1133">Transmembrane helix</keyword>
<feature type="transmembrane region" description="Helical" evidence="8">
    <location>
        <begin position="249"/>
        <end position="267"/>
    </location>
</feature>
<comment type="subcellular location">
    <subcellularLocation>
        <location evidence="8">Cell inner membrane</location>
        <topology evidence="8">Multi-pass membrane protein</topology>
    </subcellularLocation>
    <subcellularLocation>
        <location evidence="1">Cell membrane</location>
        <topology evidence="1">Multi-pass membrane protein</topology>
    </subcellularLocation>
</comment>
<dbReference type="PANTHER" id="PTHR23502">
    <property type="entry name" value="MAJOR FACILITATOR SUPERFAMILY"/>
    <property type="match status" value="1"/>
</dbReference>
<dbReference type="GO" id="GO:0042910">
    <property type="term" value="F:xenobiotic transmembrane transporter activity"/>
    <property type="evidence" value="ECO:0007669"/>
    <property type="project" value="InterPro"/>
</dbReference>
<evidence type="ECO:0000256" key="1">
    <source>
        <dbReference type="ARBA" id="ARBA00004651"/>
    </source>
</evidence>
<accession>A0A5K1I8S5</accession>
<dbReference type="Proteomes" id="UP000326725">
    <property type="component" value="Unassembled WGS sequence"/>
</dbReference>
<sequence length="412" mass="43190">MLKLTSPATVVVLAALTALGPLATDMYLPAMPAMAEALDTGPDQVQLTLSLYMAGFALAQLFCGPVSDRFGRKPVMIAGFGVFLLASLLCAFATSIEWLLAGRFLQAFGGAAGPVLGRAAVRDIYGPVEAGRVLSYMASTMAMAPALAPVVGAGLLLFFGWESVFLLLSVYAAIMLLILTLMMPEPLPADRRQSVAPRVILANYRMLLTQRSFVGYTLINASGFAGLFAFLSGSSFVLIEYMGLSPVEYGTGFTLIVLGFFSGTLFSGRYSHRLGRDRLLLLATLLCALAGSTMAGLAIAGAHEPWAVIGPHIVFLFGFGIVMPQSMAGALAPNPQCAGSASSLFGFLQMTIAALGGALVGQFHDGTSRTMAMAIAVGGLVSLCVFLTLIRRGGESSDCPRPTVDSTTRRSP</sequence>
<evidence type="ECO:0000259" key="9">
    <source>
        <dbReference type="PROSITE" id="PS50850"/>
    </source>
</evidence>
<feature type="transmembrane region" description="Helical" evidence="8">
    <location>
        <begin position="306"/>
        <end position="323"/>
    </location>
</feature>
<dbReference type="InterPro" id="IPR011701">
    <property type="entry name" value="MFS"/>
</dbReference>
<evidence type="ECO:0000256" key="2">
    <source>
        <dbReference type="ARBA" id="ARBA00006236"/>
    </source>
</evidence>
<dbReference type="SUPFAM" id="SSF103473">
    <property type="entry name" value="MFS general substrate transporter"/>
    <property type="match status" value="1"/>
</dbReference>
<protein>
    <recommendedName>
        <fullName evidence="8">Bcr/CflA family efflux transporter</fullName>
    </recommendedName>
</protein>
<dbReference type="InterPro" id="IPR004812">
    <property type="entry name" value="Efflux_drug-R_Bcr/CmlA"/>
</dbReference>
<keyword evidence="11" id="KW-1185">Reference proteome</keyword>
<keyword evidence="7 8" id="KW-0472">Membrane</keyword>
<feature type="transmembrane region" description="Helical" evidence="8">
    <location>
        <begin position="133"/>
        <end position="158"/>
    </location>
</feature>
<dbReference type="RefSeq" id="WP_151441951.1">
    <property type="nucleotide sequence ID" value="NZ_CABVOU010000015.1"/>
</dbReference>
<feature type="transmembrane region" description="Helical" evidence="8">
    <location>
        <begin position="213"/>
        <end position="237"/>
    </location>
</feature>
<dbReference type="CDD" id="cd17320">
    <property type="entry name" value="MFS_MdfA_MDR_like"/>
    <property type="match status" value="1"/>
</dbReference>
<keyword evidence="3 8" id="KW-0813">Transport</keyword>
<dbReference type="EMBL" id="CABVOU010000015">
    <property type="protein sequence ID" value="VVZ94169.1"/>
    <property type="molecule type" value="Genomic_DNA"/>
</dbReference>
<dbReference type="NCBIfam" id="TIGR00710">
    <property type="entry name" value="efflux_Bcr_CflA"/>
    <property type="match status" value="1"/>
</dbReference>
<evidence type="ECO:0000256" key="3">
    <source>
        <dbReference type="ARBA" id="ARBA00022448"/>
    </source>
</evidence>
<dbReference type="FunFam" id="1.20.1720.10:FF:000005">
    <property type="entry name" value="Bcr/CflA family efflux transporter"/>
    <property type="match status" value="1"/>
</dbReference>
<gene>
    <name evidence="10" type="primary">bcr_1</name>
    <name evidence="10" type="ORF">HALO32_00219</name>
</gene>
<feature type="transmembrane region" description="Helical" evidence="8">
    <location>
        <begin position="75"/>
        <end position="94"/>
    </location>
</feature>
<feature type="transmembrane region" description="Helical" evidence="8">
    <location>
        <begin position="344"/>
        <end position="364"/>
    </location>
</feature>
<reference evidence="10 11" key="1">
    <citation type="submission" date="2019-09" db="EMBL/GenBank/DDBJ databases">
        <authorList>
            <person name="Criscuolo A."/>
        </authorList>
    </citation>
    <scope>NUCLEOTIDE SEQUENCE [LARGE SCALE GENOMIC DNA]</scope>
    <source>
        <strain evidence="11">3(2)</strain>
    </source>
</reference>
<keyword evidence="8" id="KW-0997">Cell inner membrane</keyword>
<evidence type="ECO:0000256" key="4">
    <source>
        <dbReference type="ARBA" id="ARBA00022475"/>
    </source>
</evidence>
<dbReference type="GO" id="GO:0005886">
    <property type="term" value="C:plasma membrane"/>
    <property type="evidence" value="ECO:0007669"/>
    <property type="project" value="UniProtKB-SubCell"/>
</dbReference>
<evidence type="ECO:0000313" key="11">
    <source>
        <dbReference type="Proteomes" id="UP000326725"/>
    </source>
</evidence>
<dbReference type="Gene3D" id="1.20.1720.10">
    <property type="entry name" value="Multidrug resistance protein D"/>
    <property type="match status" value="1"/>
</dbReference>
<feature type="transmembrane region" description="Helical" evidence="8">
    <location>
        <begin position="370"/>
        <end position="390"/>
    </location>
</feature>
<proteinExistence type="inferred from homology"/>
<comment type="caution">
    <text evidence="8">Lacks conserved residue(s) required for the propagation of feature annotation.</text>
</comment>
<feature type="transmembrane region" description="Helical" evidence="8">
    <location>
        <begin position="100"/>
        <end position="121"/>
    </location>
</feature>
<dbReference type="AlphaFoldDB" id="A0A5K1I8S5"/>
<organism evidence="10 11">
    <name type="scientific">Halomonas lysinitropha</name>
    <dbReference type="NCBI Taxonomy" id="2607506"/>
    <lineage>
        <taxon>Bacteria</taxon>
        <taxon>Pseudomonadati</taxon>
        <taxon>Pseudomonadota</taxon>
        <taxon>Gammaproteobacteria</taxon>
        <taxon>Oceanospirillales</taxon>
        <taxon>Halomonadaceae</taxon>
        <taxon>Halomonas</taxon>
    </lineage>
</organism>
<dbReference type="PANTHER" id="PTHR23502:SF132">
    <property type="entry name" value="POLYAMINE TRANSPORTER 2-RELATED"/>
    <property type="match status" value="1"/>
</dbReference>
<feature type="transmembrane region" description="Helical" evidence="8">
    <location>
        <begin position="47"/>
        <end position="63"/>
    </location>
</feature>
<keyword evidence="5 8" id="KW-0812">Transmembrane</keyword>
<dbReference type="PROSITE" id="PS50850">
    <property type="entry name" value="MFS"/>
    <property type="match status" value="1"/>
</dbReference>